<keyword evidence="6" id="KW-0378">Hydrolase</keyword>
<keyword evidence="4 6" id="KW-0134">Cell wall</keyword>
<keyword evidence="8" id="KW-1185">Reference proteome</keyword>
<dbReference type="EMBL" id="CACSLK010003174">
    <property type="protein sequence ID" value="CAA0809139.1"/>
    <property type="molecule type" value="Genomic_DNA"/>
</dbReference>
<accession>A0A9N7MP08</accession>
<feature type="chain" id="PRO_5040534380" description="Pectin acetylesterase" evidence="6">
    <location>
        <begin position="32"/>
        <end position="234"/>
    </location>
</feature>
<keyword evidence="5 6" id="KW-0961">Cell wall biogenesis/degradation</keyword>
<name>A0A9N7MP08_STRHE</name>
<evidence type="ECO:0000313" key="7">
    <source>
        <dbReference type="EMBL" id="CAA0809139.1"/>
    </source>
</evidence>
<dbReference type="PANTHER" id="PTHR21562:SF65">
    <property type="entry name" value="PECTIN ACETYLESTERASE"/>
    <property type="match status" value="1"/>
</dbReference>
<dbReference type="InterPro" id="IPR004963">
    <property type="entry name" value="PAE/NOTUM"/>
</dbReference>
<comment type="similarity">
    <text evidence="3 6">Belongs to the pectinacetylesterase family.</text>
</comment>
<dbReference type="Proteomes" id="UP001153555">
    <property type="component" value="Unassembled WGS sequence"/>
</dbReference>
<dbReference type="GO" id="GO:0052793">
    <property type="term" value="F:pectin acetylesterase activity"/>
    <property type="evidence" value="ECO:0007669"/>
    <property type="project" value="TreeGrafter"/>
</dbReference>
<organism evidence="7 8">
    <name type="scientific">Striga hermonthica</name>
    <name type="common">Purple witchweed</name>
    <name type="synonym">Buchnera hermonthica</name>
    <dbReference type="NCBI Taxonomy" id="68872"/>
    <lineage>
        <taxon>Eukaryota</taxon>
        <taxon>Viridiplantae</taxon>
        <taxon>Streptophyta</taxon>
        <taxon>Embryophyta</taxon>
        <taxon>Tracheophyta</taxon>
        <taxon>Spermatophyta</taxon>
        <taxon>Magnoliopsida</taxon>
        <taxon>eudicotyledons</taxon>
        <taxon>Gunneridae</taxon>
        <taxon>Pentapetalae</taxon>
        <taxon>asterids</taxon>
        <taxon>lamiids</taxon>
        <taxon>Lamiales</taxon>
        <taxon>Orobanchaceae</taxon>
        <taxon>Buchnereae</taxon>
        <taxon>Striga</taxon>
    </lineage>
</organism>
<dbReference type="Pfam" id="PF03283">
    <property type="entry name" value="PAE"/>
    <property type="match status" value="1"/>
</dbReference>
<sequence length="234" mass="24718">MEKNIRTMGYHLLKLVIFSFIVVVNTNQAQGHDGGVSLKLNVTGTVGVQAGDVNANVSLTLIANATATGAVCLDGSAGGYYYDPGFGDGVNSWIIYLNGGGWCGSDGGCQAKVSNGGSSNQSLKMITFGQLHSRDHTTNPDFYNWNRVQVVYCDGSSFMGNADHSVVESRGARIFDAVMNEFFHKGMANATNVILTGGSAGGLATLLHCDGFRALFPSSVRVKCVIDSGFFLHA</sequence>
<evidence type="ECO:0000256" key="2">
    <source>
        <dbReference type="ARBA" id="ARBA00004191"/>
    </source>
</evidence>
<dbReference type="GO" id="GO:0071555">
    <property type="term" value="P:cell wall organization"/>
    <property type="evidence" value="ECO:0007669"/>
    <property type="project" value="UniProtKB-KW"/>
</dbReference>
<dbReference type="EC" id="3.1.1.-" evidence="6"/>
<keyword evidence="6" id="KW-0732">Signal</keyword>
<evidence type="ECO:0000256" key="6">
    <source>
        <dbReference type="RuleBase" id="RU363114"/>
    </source>
</evidence>
<dbReference type="GO" id="GO:0009505">
    <property type="term" value="C:plant-type cell wall"/>
    <property type="evidence" value="ECO:0007669"/>
    <property type="project" value="TreeGrafter"/>
</dbReference>
<evidence type="ECO:0000256" key="3">
    <source>
        <dbReference type="ARBA" id="ARBA00005784"/>
    </source>
</evidence>
<keyword evidence="6" id="KW-0964">Secreted</keyword>
<dbReference type="AlphaFoldDB" id="A0A9N7MP08"/>
<evidence type="ECO:0000313" key="8">
    <source>
        <dbReference type="Proteomes" id="UP001153555"/>
    </source>
</evidence>
<reference evidence="7" key="1">
    <citation type="submission" date="2019-12" db="EMBL/GenBank/DDBJ databases">
        <authorList>
            <person name="Scholes J."/>
        </authorList>
    </citation>
    <scope>NUCLEOTIDE SEQUENCE</scope>
</reference>
<comment type="caution">
    <text evidence="7">The sequence shown here is derived from an EMBL/GenBank/DDBJ whole genome shotgun (WGS) entry which is preliminary data.</text>
</comment>
<comment type="function">
    <text evidence="1 6">Hydrolyzes acetyl esters in homogalacturonan regions of pectin. In type I primary cell wall, galacturonic acid residues of pectin can be acetylated at the O-2 and O-3 positions. Decreasing the degree of acetylation of pectin gels in vitro alters their physical properties.</text>
</comment>
<protein>
    <recommendedName>
        <fullName evidence="6">Pectin acetylesterase</fullName>
        <ecNumber evidence="6">3.1.1.-</ecNumber>
    </recommendedName>
</protein>
<evidence type="ECO:0000256" key="5">
    <source>
        <dbReference type="ARBA" id="ARBA00023316"/>
    </source>
</evidence>
<comment type="subcellular location">
    <subcellularLocation>
        <location evidence="2 6">Secreted</location>
        <location evidence="2 6">Cell wall</location>
    </subcellularLocation>
</comment>
<dbReference type="OrthoDB" id="2015280at2759"/>
<gene>
    <name evidence="7" type="ORF">SHERM_11340</name>
</gene>
<proteinExistence type="inferred from homology"/>
<feature type="signal peptide" evidence="6">
    <location>
        <begin position="1"/>
        <end position="31"/>
    </location>
</feature>
<evidence type="ECO:0000256" key="1">
    <source>
        <dbReference type="ARBA" id="ARBA00003534"/>
    </source>
</evidence>
<evidence type="ECO:0000256" key="4">
    <source>
        <dbReference type="ARBA" id="ARBA00022512"/>
    </source>
</evidence>
<dbReference type="PANTHER" id="PTHR21562">
    <property type="entry name" value="NOTUM-RELATED"/>
    <property type="match status" value="1"/>
</dbReference>